<dbReference type="RefSeq" id="WP_197999992.1">
    <property type="nucleotide sequence ID" value="NZ_CP036269.1"/>
</dbReference>
<dbReference type="EC" id="4.2.3.153" evidence="2"/>
<proteinExistence type="predicted"/>
<evidence type="ECO:0000256" key="5">
    <source>
        <dbReference type="ARBA" id="ARBA00032523"/>
    </source>
</evidence>
<dbReference type="KEGG" id="gaz:Pan241w_36470"/>
<dbReference type="PIRSF" id="PIRSF015957">
    <property type="entry name" value="UCP015957"/>
    <property type="match status" value="1"/>
</dbReference>
<reference evidence="8 9" key="1">
    <citation type="submission" date="2019-02" db="EMBL/GenBank/DDBJ databases">
        <title>Deep-cultivation of Planctomycetes and their phenomic and genomic characterization uncovers novel biology.</title>
        <authorList>
            <person name="Wiegand S."/>
            <person name="Jogler M."/>
            <person name="Boedeker C."/>
            <person name="Pinto D."/>
            <person name="Vollmers J."/>
            <person name="Rivas-Marin E."/>
            <person name="Kohn T."/>
            <person name="Peeters S.H."/>
            <person name="Heuer A."/>
            <person name="Rast P."/>
            <person name="Oberbeckmann S."/>
            <person name="Bunk B."/>
            <person name="Jeske O."/>
            <person name="Meyerdierks A."/>
            <person name="Storesund J.E."/>
            <person name="Kallscheuer N."/>
            <person name="Luecker S."/>
            <person name="Lage O.M."/>
            <person name="Pohl T."/>
            <person name="Merkel B.J."/>
            <person name="Hornburger P."/>
            <person name="Mueller R.-W."/>
            <person name="Bruemmer F."/>
            <person name="Labrenz M."/>
            <person name="Spormann A.M."/>
            <person name="Op den Camp H."/>
            <person name="Overmann J."/>
            <person name="Amann R."/>
            <person name="Jetten M.S.M."/>
            <person name="Mascher T."/>
            <person name="Medema M.H."/>
            <person name="Devos D.P."/>
            <person name="Kaster A.-K."/>
            <person name="Ovreas L."/>
            <person name="Rohde M."/>
            <person name="Galperin M.Y."/>
            <person name="Jogler C."/>
        </authorList>
    </citation>
    <scope>NUCLEOTIDE SEQUENCE [LARGE SCALE GENOMIC DNA]</scope>
    <source>
        <strain evidence="8 9">Pan241w</strain>
    </source>
</reference>
<name>A0A517RI39_9PLAN</name>
<evidence type="ECO:0000256" key="1">
    <source>
        <dbReference type="ARBA" id="ARBA00003810"/>
    </source>
</evidence>
<feature type="active site" description="Proton acceptor" evidence="7">
    <location>
        <position position="97"/>
    </location>
</feature>
<gene>
    <name evidence="8" type="ORF">Pan241w_36470</name>
</gene>
<evidence type="ECO:0000256" key="2">
    <source>
        <dbReference type="ARBA" id="ARBA00012553"/>
    </source>
</evidence>
<feature type="active site" description="Schiff-base intermediate with substrate" evidence="7">
    <location>
        <position position="39"/>
    </location>
</feature>
<dbReference type="GO" id="GO:0016829">
    <property type="term" value="F:lyase activity"/>
    <property type="evidence" value="ECO:0007669"/>
    <property type="project" value="UniProtKB-KW"/>
</dbReference>
<evidence type="ECO:0000256" key="7">
    <source>
        <dbReference type="PIRSR" id="PIRSR015957-1"/>
    </source>
</evidence>
<evidence type="ECO:0000256" key="4">
    <source>
        <dbReference type="ARBA" id="ARBA00023270"/>
    </source>
</evidence>
<protein>
    <recommendedName>
        <fullName evidence="2">(5-formylfuran-3-yl)methyl phosphate synthase</fullName>
        <ecNumber evidence="2">4.2.3.153</ecNumber>
    </recommendedName>
    <alternativeName>
        <fullName evidence="5">4-(hydroxymethyl)-2-furancarboxaldehyde-phosphate synthase</fullName>
    </alternativeName>
</protein>
<keyword evidence="4" id="KW-0704">Schiff base</keyword>
<comment type="function">
    <text evidence="1">Catalyzes the formation of 4-(hydroxymethyl)-2-furancarboxaldehyde phosphate (4-HFC-P) from two molecules of glyceraldehyde-3-P (GA-3-P).</text>
</comment>
<organism evidence="8 9">
    <name type="scientific">Gimesia alba</name>
    <dbReference type="NCBI Taxonomy" id="2527973"/>
    <lineage>
        <taxon>Bacteria</taxon>
        <taxon>Pseudomonadati</taxon>
        <taxon>Planctomycetota</taxon>
        <taxon>Planctomycetia</taxon>
        <taxon>Planctomycetales</taxon>
        <taxon>Planctomycetaceae</taxon>
        <taxon>Gimesia</taxon>
    </lineage>
</organism>
<dbReference type="AlphaFoldDB" id="A0A517RI39"/>
<dbReference type="EMBL" id="CP036269">
    <property type="protein sequence ID" value="QDT43545.1"/>
    <property type="molecule type" value="Genomic_DNA"/>
</dbReference>
<keyword evidence="9" id="KW-1185">Reference proteome</keyword>
<evidence type="ECO:0000313" key="8">
    <source>
        <dbReference type="EMBL" id="QDT43545.1"/>
    </source>
</evidence>
<evidence type="ECO:0000256" key="6">
    <source>
        <dbReference type="ARBA" id="ARBA00047628"/>
    </source>
</evidence>
<dbReference type="InterPro" id="IPR007565">
    <property type="entry name" value="4HFCP_synth"/>
</dbReference>
<comment type="catalytic activity">
    <reaction evidence="6">
        <text>2 D-glyceraldehyde 3-phosphate = 4-(hydroxymethyl)-2-furancarboxaldehyde phosphate + phosphate + 2 H2O</text>
        <dbReference type="Rhea" id="RHEA:43536"/>
        <dbReference type="ChEBI" id="CHEBI:15377"/>
        <dbReference type="ChEBI" id="CHEBI:43474"/>
        <dbReference type="ChEBI" id="CHEBI:59776"/>
        <dbReference type="ChEBI" id="CHEBI:83407"/>
        <dbReference type="EC" id="4.2.3.153"/>
    </reaction>
</comment>
<sequence length="260" mass="28521">MRPESSVLNPQRVQLLVSAMHRDEIAPALAGGCDILDFKDPTQGALGMIDAETLYSISDYFQTHPIDIPVSLALGELTDRLADSKTPLIPSAITYLKMGLANTQGMDHWYSDWQDLKKRIEATGQTTFQWIAVAYADWEQANSISPQDVLAAAIESECAGLLIDTYLKQGQTLLDHLSLDELNTLIEQAHAHQLKIALAGSLRQKDLAALSSISPDIIGIRSAACRGSLRTDSVQEQAVRAFRQQLERQTVLSESGRHIG</sequence>
<evidence type="ECO:0000256" key="3">
    <source>
        <dbReference type="ARBA" id="ARBA00023239"/>
    </source>
</evidence>
<dbReference type="Proteomes" id="UP000317171">
    <property type="component" value="Chromosome"/>
</dbReference>
<accession>A0A517RI39</accession>
<dbReference type="Pfam" id="PF04476">
    <property type="entry name" value="4HFCP_synth"/>
    <property type="match status" value="1"/>
</dbReference>
<evidence type="ECO:0000313" key="9">
    <source>
        <dbReference type="Proteomes" id="UP000317171"/>
    </source>
</evidence>
<keyword evidence="3" id="KW-0456">Lyase</keyword>